<gene>
    <name evidence="4" type="ORF">MCOR_54197</name>
</gene>
<organism evidence="4 5">
    <name type="scientific">Mytilus coruscus</name>
    <name type="common">Sea mussel</name>
    <dbReference type="NCBI Taxonomy" id="42192"/>
    <lineage>
        <taxon>Eukaryota</taxon>
        <taxon>Metazoa</taxon>
        <taxon>Spiralia</taxon>
        <taxon>Lophotrochozoa</taxon>
        <taxon>Mollusca</taxon>
        <taxon>Bivalvia</taxon>
        <taxon>Autobranchia</taxon>
        <taxon>Pteriomorphia</taxon>
        <taxon>Mytilida</taxon>
        <taxon>Mytiloidea</taxon>
        <taxon>Mytilidae</taxon>
        <taxon>Mytilinae</taxon>
        <taxon>Mytilus</taxon>
    </lineage>
</organism>
<dbReference type="Proteomes" id="UP000507470">
    <property type="component" value="Unassembled WGS sequence"/>
</dbReference>
<keyword evidence="1" id="KW-0479">Metal-binding</keyword>
<dbReference type="OrthoDB" id="6114466at2759"/>
<accession>A0A6J8EQH6</accession>
<dbReference type="InterPro" id="IPR011011">
    <property type="entry name" value="Znf_FYVE_PHD"/>
</dbReference>
<sequence>MLLLSCDKTTGHKVVIVGGIQGVDCEHDIYQPFKYWTNDSSTCAFKKNPCNAEGEVIHDNGTIKTDRQCRCIVEATILSKSHKYASYCEPSKEDCSCYQKQCPYGFVLTPGGTFKEHAFSRYQEVKFDAKNYTQHNRWTCHDNDFRYRLADHTDRITKQEKRRVENTIYDFVEAAAYLAILDSISCKPEDLGYYACTNLSFLSKCDLILKIFCPDPVAEHKMAIQAKKSTNNFLQCGFTLLILMSGDIAQNPGPIKYPCGICCKPTKKNQRAIQCEDCLFRHHIKCINMLIHEYNELSKNIRESWFCKSCILPSFTNSFLELSINEETADLSYLPCHSTTISGLTDVNIGKSCTKDNMHEDVFEELKKVRNN</sequence>
<evidence type="ECO:0000256" key="1">
    <source>
        <dbReference type="ARBA" id="ARBA00022723"/>
    </source>
</evidence>
<keyword evidence="2" id="KW-0863">Zinc-finger</keyword>
<reference evidence="4 5" key="1">
    <citation type="submission" date="2020-06" db="EMBL/GenBank/DDBJ databases">
        <authorList>
            <person name="Li R."/>
            <person name="Bekaert M."/>
        </authorList>
    </citation>
    <scope>NUCLEOTIDE SEQUENCE [LARGE SCALE GENOMIC DNA]</scope>
    <source>
        <strain evidence="5">wild</strain>
    </source>
</reference>
<name>A0A6J8EQH6_MYTCO</name>
<dbReference type="InterPro" id="IPR013083">
    <property type="entry name" value="Znf_RING/FYVE/PHD"/>
</dbReference>
<dbReference type="EMBL" id="CACVKT020009520">
    <property type="protein sequence ID" value="CAC5422126.1"/>
    <property type="molecule type" value="Genomic_DNA"/>
</dbReference>
<keyword evidence="3" id="KW-0862">Zinc</keyword>
<protein>
    <recommendedName>
        <fullName evidence="6">PHD-type domain-containing protein</fullName>
    </recommendedName>
</protein>
<dbReference type="SUPFAM" id="SSF57903">
    <property type="entry name" value="FYVE/PHD zinc finger"/>
    <property type="match status" value="1"/>
</dbReference>
<evidence type="ECO:0000256" key="2">
    <source>
        <dbReference type="ARBA" id="ARBA00022771"/>
    </source>
</evidence>
<keyword evidence="5" id="KW-1185">Reference proteome</keyword>
<evidence type="ECO:0008006" key="6">
    <source>
        <dbReference type="Google" id="ProtNLM"/>
    </source>
</evidence>
<dbReference type="AlphaFoldDB" id="A0A6J8EQH6"/>
<dbReference type="Gene3D" id="3.30.40.10">
    <property type="entry name" value="Zinc/RING finger domain, C3HC4 (zinc finger)"/>
    <property type="match status" value="1"/>
</dbReference>
<proteinExistence type="predicted"/>
<dbReference type="GO" id="GO:0008270">
    <property type="term" value="F:zinc ion binding"/>
    <property type="evidence" value="ECO:0007669"/>
    <property type="project" value="UniProtKB-KW"/>
</dbReference>
<evidence type="ECO:0000313" key="4">
    <source>
        <dbReference type="EMBL" id="CAC5422126.1"/>
    </source>
</evidence>
<dbReference type="InterPro" id="IPR019786">
    <property type="entry name" value="Zinc_finger_PHD-type_CS"/>
</dbReference>
<evidence type="ECO:0000313" key="5">
    <source>
        <dbReference type="Proteomes" id="UP000507470"/>
    </source>
</evidence>
<evidence type="ECO:0000256" key="3">
    <source>
        <dbReference type="ARBA" id="ARBA00022833"/>
    </source>
</evidence>
<dbReference type="PROSITE" id="PS01359">
    <property type="entry name" value="ZF_PHD_1"/>
    <property type="match status" value="1"/>
</dbReference>